<accession>A0A840EK01</accession>
<dbReference type="RefSeq" id="WP_183476594.1">
    <property type="nucleotide sequence ID" value="NZ_JACIFO010000002.1"/>
</dbReference>
<evidence type="ECO:0000259" key="8">
    <source>
        <dbReference type="Pfam" id="PF02687"/>
    </source>
</evidence>
<protein>
    <submittedName>
        <fullName evidence="9">Lipoprotein-releasing system permease protein</fullName>
    </submittedName>
</protein>
<keyword evidence="3" id="KW-1003">Cell membrane</keyword>
<dbReference type="Proteomes" id="UP000553034">
    <property type="component" value="Unassembled WGS sequence"/>
</dbReference>
<evidence type="ECO:0000256" key="7">
    <source>
        <dbReference type="SAM" id="Phobius"/>
    </source>
</evidence>
<feature type="domain" description="ABC3 transporter permease C-terminal" evidence="8">
    <location>
        <begin position="277"/>
        <end position="395"/>
    </location>
</feature>
<evidence type="ECO:0000313" key="10">
    <source>
        <dbReference type="Proteomes" id="UP000553034"/>
    </source>
</evidence>
<dbReference type="GO" id="GO:0044874">
    <property type="term" value="P:lipoprotein localization to outer membrane"/>
    <property type="evidence" value="ECO:0007669"/>
    <property type="project" value="TreeGrafter"/>
</dbReference>
<dbReference type="GO" id="GO:0098797">
    <property type="term" value="C:plasma membrane protein complex"/>
    <property type="evidence" value="ECO:0007669"/>
    <property type="project" value="TreeGrafter"/>
</dbReference>
<keyword evidence="6 7" id="KW-0472">Membrane</keyword>
<evidence type="ECO:0000256" key="2">
    <source>
        <dbReference type="ARBA" id="ARBA00005236"/>
    </source>
</evidence>
<dbReference type="AlphaFoldDB" id="A0A840EK01"/>
<keyword evidence="5 7" id="KW-1133">Transmembrane helix</keyword>
<keyword evidence="10" id="KW-1185">Reference proteome</keyword>
<evidence type="ECO:0000313" key="9">
    <source>
        <dbReference type="EMBL" id="MBB4118478.1"/>
    </source>
</evidence>
<dbReference type="InterPro" id="IPR051447">
    <property type="entry name" value="Lipoprotein-release_system"/>
</dbReference>
<feature type="transmembrane region" description="Helical" evidence="7">
    <location>
        <begin position="320"/>
        <end position="347"/>
    </location>
</feature>
<evidence type="ECO:0000256" key="3">
    <source>
        <dbReference type="ARBA" id="ARBA00022475"/>
    </source>
</evidence>
<feature type="transmembrane region" description="Helical" evidence="7">
    <location>
        <begin position="273"/>
        <end position="299"/>
    </location>
</feature>
<keyword evidence="9" id="KW-0449">Lipoprotein</keyword>
<sequence>MKFALYIAKRYLFTKSKNNAINIITRIAGIGVFAGALALFIVLSGFSGLKEFSLSFSNRYDPDLSITPKTGKWFVVDSLQLKKINSLEGVSVSSRIIEERVLLSFKKKQMLAHVKGIDEHFLQVNPLDSAIIRGTWLTQGFNQAVIGNDISRQLSLGVLDYSALLKIQVPKPGKGQITDPTKAFNSTYTTVIGVYNISDDLNGKYVFTSYKQAKELLNYPKNSTNSLAIKFNTTANEEDIKKQLLEILGNNVIIRNKIEQNSQLYKMLNTENLAVYFIFTIVLIIALFNLGGAIVMAILDKQKNIKTLYYLGTQRQTLKNIFWLQGILLTFFGGIFGLSAGIIIVLLQQQFSIVMITPTMAYPISLLWENVLVVFITIMLLGVIASYIGATRVSKVLER</sequence>
<name>A0A840EK01_9FLAO</name>
<keyword evidence="4 7" id="KW-0812">Transmembrane</keyword>
<dbReference type="InterPro" id="IPR003838">
    <property type="entry name" value="ABC3_permease_C"/>
</dbReference>
<gene>
    <name evidence="9" type="ORF">GGR32_000752</name>
</gene>
<reference evidence="9 10" key="1">
    <citation type="submission" date="2020-08" db="EMBL/GenBank/DDBJ databases">
        <title>Genomic Encyclopedia of Type Strains, Phase IV (KMG-IV): sequencing the most valuable type-strain genomes for metagenomic binning, comparative biology and taxonomic classification.</title>
        <authorList>
            <person name="Goeker M."/>
        </authorList>
    </citation>
    <scope>NUCLEOTIDE SEQUENCE [LARGE SCALE GENOMIC DNA]</scope>
    <source>
        <strain evidence="9 10">DSM 29568</strain>
    </source>
</reference>
<dbReference type="Pfam" id="PF02687">
    <property type="entry name" value="FtsX"/>
    <property type="match status" value="1"/>
</dbReference>
<evidence type="ECO:0000256" key="1">
    <source>
        <dbReference type="ARBA" id="ARBA00004651"/>
    </source>
</evidence>
<dbReference type="PANTHER" id="PTHR30489:SF0">
    <property type="entry name" value="LIPOPROTEIN-RELEASING SYSTEM TRANSMEMBRANE PROTEIN LOLE"/>
    <property type="match status" value="1"/>
</dbReference>
<comment type="subcellular location">
    <subcellularLocation>
        <location evidence="1">Cell membrane</location>
        <topology evidence="1">Multi-pass membrane protein</topology>
    </subcellularLocation>
</comment>
<dbReference type="EMBL" id="JACIFO010000002">
    <property type="protein sequence ID" value="MBB4118478.1"/>
    <property type="molecule type" value="Genomic_DNA"/>
</dbReference>
<feature type="transmembrane region" description="Helical" evidence="7">
    <location>
        <begin position="21"/>
        <end position="46"/>
    </location>
</feature>
<evidence type="ECO:0000256" key="5">
    <source>
        <dbReference type="ARBA" id="ARBA00022989"/>
    </source>
</evidence>
<evidence type="ECO:0000256" key="4">
    <source>
        <dbReference type="ARBA" id="ARBA00022692"/>
    </source>
</evidence>
<organism evidence="9 10">
    <name type="scientific">Mesonia hippocampi</name>
    <dbReference type="NCBI Taxonomy" id="1628250"/>
    <lineage>
        <taxon>Bacteria</taxon>
        <taxon>Pseudomonadati</taxon>
        <taxon>Bacteroidota</taxon>
        <taxon>Flavobacteriia</taxon>
        <taxon>Flavobacteriales</taxon>
        <taxon>Flavobacteriaceae</taxon>
        <taxon>Mesonia</taxon>
    </lineage>
</organism>
<comment type="caution">
    <text evidence="9">The sequence shown here is derived from an EMBL/GenBank/DDBJ whole genome shotgun (WGS) entry which is preliminary data.</text>
</comment>
<dbReference type="PANTHER" id="PTHR30489">
    <property type="entry name" value="LIPOPROTEIN-RELEASING SYSTEM TRANSMEMBRANE PROTEIN LOLE"/>
    <property type="match status" value="1"/>
</dbReference>
<proteinExistence type="inferred from homology"/>
<feature type="transmembrane region" description="Helical" evidence="7">
    <location>
        <begin position="367"/>
        <end position="390"/>
    </location>
</feature>
<evidence type="ECO:0000256" key="6">
    <source>
        <dbReference type="ARBA" id="ARBA00023136"/>
    </source>
</evidence>
<comment type="similarity">
    <text evidence="2">Belongs to the ABC-4 integral membrane protein family. LolC/E subfamily.</text>
</comment>